<sequence length="187" mass="20460">MASLPQIQVPEPAKPTPGSSSSSSPSPWKRQEGGGSAKLAVASVPKKSKIEVVDEDLFTVPDVEARPSAAEAVAASASNSSAAGGDGQGKRRRGRNPVDKEYKRLKRLLRNRVSAQQARERKKVYVNDLEARARELQDSNSKLEEKISTLINENTMLRKVCIRVYIIITLLIWNSINQNACASACRF</sequence>
<dbReference type="Pfam" id="PF00170">
    <property type="entry name" value="bZIP_1"/>
    <property type="match status" value="1"/>
</dbReference>
<dbReference type="GO" id="GO:0045944">
    <property type="term" value="P:positive regulation of transcription by RNA polymerase II"/>
    <property type="evidence" value="ECO:0007669"/>
    <property type="project" value="InterPro"/>
</dbReference>
<reference evidence="10 11" key="1">
    <citation type="journal article" date="2023" name="Hortic Res">
        <title>Pangenome of water caltrop reveals structural variations and asymmetric subgenome divergence after allopolyploidization.</title>
        <authorList>
            <person name="Zhang X."/>
            <person name="Chen Y."/>
            <person name="Wang L."/>
            <person name="Yuan Y."/>
            <person name="Fang M."/>
            <person name="Shi L."/>
            <person name="Lu R."/>
            <person name="Comes H.P."/>
            <person name="Ma Y."/>
            <person name="Chen Y."/>
            <person name="Huang G."/>
            <person name="Zhou Y."/>
            <person name="Zheng Z."/>
            <person name="Qiu Y."/>
        </authorList>
    </citation>
    <scope>NUCLEOTIDE SEQUENCE [LARGE SCALE GENOMIC DNA]</scope>
    <source>
        <strain evidence="10">F231</strain>
    </source>
</reference>
<dbReference type="CDD" id="cd14704">
    <property type="entry name" value="bZIP_HY5-like"/>
    <property type="match status" value="1"/>
</dbReference>
<dbReference type="InterPro" id="IPR044280">
    <property type="entry name" value="Hac1/HY5"/>
</dbReference>
<feature type="region of interest" description="Disordered" evidence="8">
    <location>
        <begin position="1"/>
        <end position="45"/>
    </location>
</feature>
<evidence type="ECO:0000313" key="10">
    <source>
        <dbReference type="EMBL" id="KAK4795968.1"/>
    </source>
</evidence>
<feature type="coiled-coil region" evidence="7">
    <location>
        <begin position="126"/>
        <end position="160"/>
    </location>
</feature>
<feature type="region of interest" description="Disordered" evidence="8">
    <location>
        <begin position="71"/>
        <end position="100"/>
    </location>
</feature>
<evidence type="ECO:0000256" key="8">
    <source>
        <dbReference type="SAM" id="MobiDB-lite"/>
    </source>
</evidence>
<protein>
    <recommendedName>
        <fullName evidence="9">BZIP domain-containing protein</fullName>
    </recommendedName>
</protein>
<comment type="similarity">
    <text evidence="2">Belongs to the bZIP family.</text>
</comment>
<dbReference type="SMART" id="SM00338">
    <property type="entry name" value="BRLZ"/>
    <property type="match status" value="1"/>
</dbReference>
<evidence type="ECO:0000256" key="4">
    <source>
        <dbReference type="ARBA" id="ARBA00023125"/>
    </source>
</evidence>
<dbReference type="InterPro" id="IPR004827">
    <property type="entry name" value="bZIP"/>
</dbReference>
<feature type="domain" description="BZIP" evidence="9">
    <location>
        <begin position="101"/>
        <end position="158"/>
    </location>
</feature>
<dbReference type="PANTHER" id="PTHR46714:SF5">
    <property type="entry name" value="TRANSCRIPTION FACTOR HY5-LIKE"/>
    <property type="match status" value="1"/>
</dbReference>
<dbReference type="InterPro" id="IPR046347">
    <property type="entry name" value="bZIP_sf"/>
</dbReference>
<dbReference type="PANTHER" id="PTHR46714">
    <property type="entry name" value="TRANSCRIPTIONAL ACTIVATOR HAC1"/>
    <property type="match status" value="1"/>
</dbReference>
<dbReference type="GO" id="GO:0000981">
    <property type="term" value="F:DNA-binding transcription factor activity, RNA polymerase II-specific"/>
    <property type="evidence" value="ECO:0007669"/>
    <property type="project" value="InterPro"/>
</dbReference>
<feature type="compositionally biased region" description="Low complexity" evidence="8">
    <location>
        <begin position="71"/>
        <end position="83"/>
    </location>
</feature>
<proteinExistence type="inferred from homology"/>
<evidence type="ECO:0000313" key="11">
    <source>
        <dbReference type="Proteomes" id="UP001346149"/>
    </source>
</evidence>
<dbReference type="SUPFAM" id="SSF57959">
    <property type="entry name" value="Leucine zipper domain"/>
    <property type="match status" value="1"/>
</dbReference>
<keyword evidence="5" id="KW-0804">Transcription</keyword>
<keyword evidence="11" id="KW-1185">Reference proteome</keyword>
<accession>A0AAN7MHQ8</accession>
<evidence type="ECO:0000256" key="6">
    <source>
        <dbReference type="ARBA" id="ARBA00023242"/>
    </source>
</evidence>
<evidence type="ECO:0000256" key="3">
    <source>
        <dbReference type="ARBA" id="ARBA00023015"/>
    </source>
</evidence>
<keyword evidence="6" id="KW-0539">Nucleus</keyword>
<dbReference type="Gene3D" id="1.20.5.490">
    <property type="entry name" value="Single helix bin"/>
    <property type="match status" value="1"/>
</dbReference>
<evidence type="ECO:0000256" key="2">
    <source>
        <dbReference type="ARBA" id="ARBA00007163"/>
    </source>
</evidence>
<dbReference type="GO" id="GO:0010114">
    <property type="term" value="P:response to red light"/>
    <property type="evidence" value="ECO:0007669"/>
    <property type="project" value="TreeGrafter"/>
</dbReference>
<comment type="subcellular location">
    <subcellularLocation>
        <location evidence="1">Nucleus</location>
    </subcellularLocation>
</comment>
<name>A0AAN7MHQ8_TRANT</name>
<evidence type="ECO:0000256" key="7">
    <source>
        <dbReference type="SAM" id="Coils"/>
    </source>
</evidence>
<keyword evidence="4" id="KW-0238">DNA-binding</keyword>
<dbReference type="AlphaFoldDB" id="A0AAN7MHQ8"/>
<dbReference type="GO" id="GO:0010218">
    <property type="term" value="P:response to far red light"/>
    <property type="evidence" value="ECO:0007669"/>
    <property type="project" value="TreeGrafter"/>
</dbReference>
<evidence type="ECO:0000259" key="9">
    <source>
        <dbReference type="PROSITE" id="PS50217"/>
    </source>
</evidence>
<keyword evidence="3" id="KW-0805">Transcription regulation</keyword>
<dbReference type="PROSITE" id="PS00036">
    <property type="entry name" value="BZIP_BASIC"/>
    <property type="match status" value="1"/>
</dbReference>
<dbReference type="GO" id="GO:0010099">
    <property type="term" value="P:regulation of photomorphogenesis"/>
    <property type="evidence" value="ECO:0007669"/>
    <property type="project" value="TreeGrafter"/>
</dbReference>
<evidence type="ECO:0000256" key="5">
    <source>
        <dbReference type="ARBA" id="ARBA00023163"/>
    </source>
</evidence>
<dbReference type="PROSITE" id="PS50217">
    <property type="entry name" value="BZIP"/>
    <property type="match status" value="1"/>
</dbReference>
<gene>
    <name evidence="10" type="ORF">SAY86_028294</name>
</gene>
<dbReference type="Proteomes" id="UP001346149">
    <property type="component" value="Unassembled WGS sequence"/>
</dbReference>
<dbReference type="GO" id="GO:0010017">
    <property type="term" value="P:red or far-red light signaling pathway"/>
    <property type="evidence" value="ECO:0007669"/>
    <property type="project" value="TreeGrafter"/>
</dbReference>
<dbReference type="GO" id="GO:0005634">
    <property type="term" value="C:nucleus"/>
    <property type="evidence" value="ECO:0007669"/>
    <property type="project" value="UniProtKB-SubCell"/>
</dbReference>
<organism evidence="10 11">
    <name type="scientific">Trapa natans</name>
    <name type="common">Water chestnut</name>
    <dbReference type="NCBI Taxonomy" id="22666"/>
    <lineage>
        <taxon>Eukaryota</taxon>
        <taxon>Viridiplantae</taxon>
        <taxon>Streptophyta</taxon>
        <taxon>Embryophyta</taxon>
        <taxon>Tracheophyta</taxon>
        <taxon>Spermatophyta</taxon>
        <taxon>Magnoliopsida</taxon>
        <taxon>eudicotyledons</taxon>
        <taxon>Gunneridae</taxon>
        <taxon>Pentapetalae</taxon>
        <taxon>rosids</taxon>
        <taxon>malvids</taxon>
        <taxon>Myrtales</taxon>
        <taxon>Lythraceae</taxon>
        <taxon>Trapa</taxon>
    </lineage>
</organism>
<comment type="caution">
    <text evidence="10">The sequence shown here is derived from an EMBL/GenBank/DDBJ whole genome shotgun (WGS) entry which is preliminary data.</text>
</comment>
<dbReference type="EMBL" id="JAXQNO010000006">
    <property type="protein sequence ID" value="KAK4795968.1"/>
    <property type="molecule type" value="Genomic_DNA"/>
</dbReference>
<keyword evidence="7" id="KW-0175">Coiled coil</keyword>
<evidence type="ECO:0000256" key="1">
    <source>
        <dbReference type="ARBA" id="ARBA00004123"/>
    </source>
</evidence>
<dbReference type="GO" id="GO:0003677">
    <property type="term" value="F:DNA binding"/>
    <property type="evidence" value="ECO:0007669"/>
    <property type="project" value="UniProtKB-KW"/>
</dbReference>